<sequence length="153" mass="16236">MDMAPLAFVPPEKSRLGGGDIVLSLTPEQADRLGADAPHLADWLHSVLWALDTLRAAGPDVGSVPVSDLHTMISHLGHRLLPRLEGLRDALVRAHARSGGSVGDLARAMDVARSTAQHRREVLLRSTPGPWETWAVSGVPRGGKAPRNSSGGQ</sequence>
<accession>A0ABN1T1F8</accession>
<name>A0ABN1T1F8_9ACTN</name>
<comment type="caution">
    <text evidence="1">The sequence shown here is derived from an EMBL/GenBank/DDBJ whole genome shotgun (WGS) entry which is preliminary data.</text>
</comment>
<keyword evidence="2" id="KW-1185">Reference proteome</keyword>
<dbReference type="RefSeq" id="WP_346073351.1">
    <property type="nucleotide sequence ID" value="NZ_BAAAHU010000032.1"/>
</dbReference>
<protein>
    <submittedName>
        <fullName evidence="1">Uncharacterized protein</fullName>
    </submittedName>
</protein>
<evidence type="ECO:0000313" key="2">
    <source>
        <dbReference type="Proteomes" id="UP001501072"/>
    </source>
</evidence>
<evidence type="ECO:0000313" key="1">
    <source>
        <dbReference type="EMBL" id="GAA1011596.1"/>
    </source>
</evidence>
<dbReference type="EMBL" id="BAAAHU010000032">
    <property type="protein sequence ID" value="GAA1011596.1"/>
    <property type="molecule type" value="Genomic_DNA"/>
</dbReference>
<dbReference type="Proteomes" id="UP001501072">
    <property type="component" value="Unassembled WGS sequence"/>
</dbReference>
<organism evidence="1 2">
    <name type="scientific">Streptomyces thermogriseus</name>
    <dbReference type="NCBI Taxonomy" id="75292"/>
    <lineage>
        <taxon>Bacteria</taxon>
        <taxon>Bacillati</taxon>
        <taxon>Actinomycetota</taxon>
        <taxon>Actinomycetes</taxon>
        <taxon>Kitasatosporales</taxon>
        <taxon>Streptomycetaceae</taxon>
        <taxon>Streptomyces</taxon>
    </lineage>
</organism>
<reference evidence="1 2" key="1">
    <citation type="journal article" date="2019" name="Int. J. Syst. Evol. Microbiol.">
        <title>The Global Catalogue of Microorganisms (GCM) 10K type strain sequencing project: providing services to taxonomists for standard genome sequencing and annotation.</title>
        <authorList>
            <consortium name="The Broad Institute Genomics Platform"/>
            <consortium name="The Broad Institute Genome Sequencing Center for Infectious Disease"/>
            <person name="Wu L."/>
            <person name="Ma J."/>
        </authorList>
    </citation>
    <scope>NUCLEOTIDE SEQUENCE [LARGE SCALE GENOMIC DNA]</scope>
    <source>
        <strain evidence="1 2">JCM 11269</strain>
    </source>
</reference>
<gene>
    <name evidence="1" type="ORF">GCM10009564_32940</name>
</gene>
<proteinExistence type="predicted"/>